<protein>
    <recommendedName>
        <fullName evidence="5">Zn(2)-C6 fungal-type domain-containing protein</fullName>
    </recommendedName>
</protein>
<evidence type="ECO:0000256" key="4">
    <source>
        <dbReference type="SAM" id="MobiDB-lite"/>
    </source>
</evidence>
<feature type="compositionally biased region" description="Basic and acidic residues" evidence="4">
    <location>
        <begin position="822"/>
        <end position="836"/>
    </location>
</feature>
<feature type="compositionally biased region" description="Pro residues" evidence="4">
    <location>
        <begin position="1"/>
        <end position="19"/>
    </location>
</feature>
<keyword evidence="7" id="KW-1185">Reference proteome</keyword>
<dbReference type="Pfam" id="PF00172">
    <property type="entry name" value="Zn_clus"/>
    <property type="match status" value="1"/>
</dbReference>
<evidence type="ECO:0000256" key="3">
    <source>
        <dbReference type="SAM" id="Coils"/>
    </source>
</evidence>
<feature type="region of interest" description="Disordered" evidence="4">
    <location>
        <begin position="778"/>
        <end position="846"/>
    </location>
</feature>
<keyword evidence="1" id="KW-0479">Metal-binding</keyword>
<keyword evidence="3" id="KW-0175">Coiled coil</keyword>
<feature type="compositionally biased region" description="Pro residues" evidence="4">
    <location>
        <begin position="796"/>
        <end position="815"/>
    </location>
</feature>
<feature type="region of interest" description="Disordered" evidence="4">
    <location>
        <begin position="550"/>
        <end position="575"/>
    </location>
</feature>
<dbReference type="PROSITE" id="PS50048">
    <property type="entry name" value="ZN2_CY6_FUNGAL_2"/>
    <property type="match status" value="1"/>
</dbReference>
<feature type="region of interest" description="Disordered" evidence="4">
    <location>
        <begin position="1"/>
        <end position="95"/>
    </location>
</feature>
<organism evidence="6 7">
    <name type="scientific">Rhizodiscina lignyota</name>
    <dbReference type="NCBI Taxonomy" id="1504668"/>
    <lineage>
        <taxon>Eukaryota</taxon>
        <taxon>Fungi</taxon>
        <taxon>Dikarya</taxon>
        <taxon>Ascomycota</taxon>
        <taxon>Pezizomycotina</taxon>
        <taxon>Dothideomycetes</taxon>
        <taxon>Pleosporomycetidae</taxon>
        <taxon>Aulographales</taxon>
        <taxon>Rhizodiscinaceae</taxon>
        <taxon>Rhizodiscina</taxon>
    </lineage>
</organism>
<feature type="coiled-coil region" evidence="3">
    <location>
        <begin position="134"/>
        <end position="161"/>
    </location>
</feature>
<dbReference type="InterPro" id="IPR050987">
    <property type="entry name" value="AtrR-like"/>
</dbReference>
<dbReference type="SMART" id="SM00066">
    <property type="entry name" value="GAL4"/>
    <property type="match status" value="1"/>
</dbReference>
<proteinExistence type="predicted"/>
<dbReference type="CDD" id="cd00067">
    <property type="entry name" value="GAL4"/>
    <property type="match status" value="1"/>
</dbReference>
<dbReference type="EMBL" id="ML978143">
    <property type="protein sequence ID" value="KAF2092736.1"/>
    <property type="molecule type" value="Genomic_DNA"/>
</dbReference>
<dbReference type="Pfam" id="PF04082">
    <property type="entry name" value="Fungal_trans"/>
    <property type="match status" value="1"/>
</dbReference>
<dbReference type="Proteomes" id="UP000799772">
    <property type="component" value="Unassembled WGS sequence"/>
</dbReference>
<feature type="compositionally biased region" description="Polar residues" evidence="4">
    <location>
        <begin position="23"/>
        <end position="34"/>
    </location>
</feature>
<feature type="region of interest" description="Disordered" evidence="4">
    <location>
        <begin position="700"/>
        <end position="719"/>
    </location>
</feature>
<evidence type="ECO:0000313" key="6">
    <source>
        <dbReference type="EMBL" id="KAF2092736.1"/>
    </source>
</evidence>
<feature type="domain" description="Zn(2)-C6 fungal-type" evidence="5">
    <location>
        <begin position="96"/>
        <end position="127"/>
    </location>
</feature>
<dbReference type="InterPro" id="IPR007219">
    <property type="entry name" value="XnlR_reg_dom"/>
</dbReference>
<evidence type="ECO:0000313" key="7">
    <source>
        <dbReference type="Proteomes" id="UP000799772"/>
    </source>
</evidence>
<dbReference type="PANTHER" id="PTHR46910:SF1">
    <property type="entry name" value="MISCELLANEOUS ZN(II)2CYS6 TRANSCRIPTION FACTOR (EUROFUNG)-RELATED"/>
    <property type="match status" value="1"/>
</dbReference>
<evidence type="ECO:0000256" key="2">
    <source>
        <dbReference type="ARBA" id="ARBA00023242"/>
    </source>
</evidence>
<dbReference type="SUPFAM" id="SSF57701">
    <property type="entry name" value="Zn2/Cys6 DNA-binding domain"/>
    <property type="match status" value="1"/>
</dbReference>
<dbReference type="GO" id="GO:0006351">
    <property type="term" value="P:DNA-templated transcription"/>
    <property type="evidence" value="ECO:0007669"/>
    <property type="project" value="InterPro"/>
</dbReference>
<sequence>MFAAGPPGPPRTQPQPGPLPQIHSVTRSPGTASLSVYGHPYGNQSASQSASAGVFQDPVGPSDNGYAAAGISPTHMSPGLAAAQKRAYRQRRKDPSCDACRERKVKCDATETQSCSECATRSVKCQFTKETNRRMSSIKQVQDLQSQLADAKQEIAQLQSSMRESESPILKLPDIRPSTERRVDLPVLKDFEGVRQNIRDYGKGIFKVPPLYRQLVKPAVMVNPERQLPAKPLVDRLLSQYYYSVHRLFPIIHWPTFHKQVEDMYAKGSFDGMPQVWASMFYAVLACGTLQTLESAQPESPELKARPTVEGVDFLRASTRTVNTWTDEMTMDHARASLLLSHYLVEMNMKSAGWVWLGSAVRMAQDIGLHIETGPWGMLEEEMRRRLWWCIYATDRFLSLEGGRPPLINDEDCQVGWPCPVDDDMIQPGIILKQPPGSNSHSSLATVIPVVRFISQLKTTLKSRTISPQTLRTYDDYFNAVMSTFTETFQIHSSTYLEPHNLTIAFFLQTARFHLYRHNLSILVPANERIEAMNRCLAVAKDTVRYVNRTLQTPPSSPQPASHRPSPRPYTEPDINVTRTDRWQSAIKSTALNIGCAHLWRCTLILAFRGDFQSALTCVRVSATVGELRNYNMSCGRHLAFFLDTLLGRWRAGRGRQDLLQIDEEMIAYLSADLQGSPEMGWVWTGSETGLKLNAQSEVEPGTAAAVPERAAQDPASTLLSRREKVDWGGWDHIERLLHELMEEQQRQSRGFEYEYGSAADQRGQNHITEPERGARGFHHYHQPAHNTGKRLQLAPPDPEPPGRLSRTPPPPHPPQGAGARAQRERSQDPRERSEGASRISIANII</sequence>
<dbReference type="InterPro" id="IPR036864">
    <property type="entry name" value="Zn2-C6_fun-type_DNA-bd_sf"/>
</dbReference>
<name>A0A9P4I0J8_9PEZI</name>
<gene>
    <name evidence="6" type="ORF">NA57DRAFT_49797</name>
</gene>
<dbReference type="GO" id="GO:0000981">
    <property type="term" value="F:DNA-binding transcription factor activity, RNA polymerase II-specific"/>
    <property type="evidence" value="ECO:0007669"/>
    <property type="project" value="InterPro"/>
</dbReference>
<dbReference type="SMART" id="SM00906">
    <property type="entry name" value="Fungal_trans"/>
    <property type="match status" value="1"/>
</dbReference>
<accession>A0A9P4I0J8</accession>
<evidence type="ECO:0000256" key="1">
    <source>
        <dbReference type="ARBA" id="ARBA00022723"/>
    </source>
</evidence>
<dbReference type="CDD" id="cd12148">
    <property type="entry name" value="fungal_TF_MHR"/>
    <property type="match status" value="1"/>
</dbReference>
<comment type="caution">
    <text evidence="6">The sequence shown here is derived from an EMBL/GenBank/DDBJ whole genome shotgun (WGS) entry which is preliminary data.</text>
</comment>
<dbReference type="GO" id="GO:0003677">
    <property type="term" value="F:DNA binding"/>
    <property type="evidence" value="ECO:0007669"/>
    <property type="project" value="InterPro"/>
</dbReference>
<dbReference type="GO" id="GO:0008270">
    <property type="term" value="F:zinc ion binding"/>
    <property type="evidence" value="ECO:0007669"/>
    <property type="project" value="InterPro"/>
</dbReference>
<dbReference type="AlphaFoldDB" id="A0A9P4I0J8"/>
<dbReference type="PROSITE" id="PS00463">
    <property type="entry name" value="ZN2_CY6_FUNGAL_1"/>
    <property type="match status" value="1"/>
</dbReference>
<dbReference type="PANTHER" id="PTHR46910">
    <property type="entry name" value="TRANSCRIPTION FACTOR PDR1"/>
    <property type="match status" value="1"/>
</dbReference>
<dbReference type="InterPro" id="IPR001138">
    <property type="entry name" value="Zn2Cys6_DnaBD"/>
</dbReference>
<evidence type="ECO:0000259" key="5">
    <source>
        <dbReference type="PROSITE" id="PS50048"/>
    </source>
</evidence>
<reference evidence="6" key="1">
    <citation type="journal article" date="2020" name="Stud. Mycol.">
        <title>101 Dothideomycetes genomes: a test case for predicting lifestyles and emergence of pathogens.</title>
        <authorList>
            <person name="Haridas S."/>
            <person name="Albert R."/>
            <person name="Binder M."/>
            <person name="Bloem J."/>
            <person name="Labutti K."/>
            <person name="Salamov A."/>
            <person name="Andreopoulos B."/>
            <person name="Baker S."/>
            <person name="Barry K."/>
            <person name="Bills G."/>
            <person name="Bluhm B."/>
            <person name="Cannon C."/>
            <person name="Castanera R."/>
            <person name="Culley D."/>
            <person name="Daum C."/>
            <person name="Ezra D."/>
            <person name="Gonzalez J."/>
            <person name="Henrissat B."/>
            <person name="Kuo A."/>
            <person name="Liang C."/>
            <person name="Lipzen A."/>
            <person name="Lutzoni F."/>
            <person name="Magnuson J."/>
            <person name="Mondo S."/>
            <person name="Nolan M."/>
            <person name="Ohm R."/>
            <person name="Pangilinan J."/>
            <person name="Park H.-J."/>
            <person name="Ramirez L."/>
            <person name="Alfaro M."/>
            <person name="Sun H."/>
            <person name="Tritt A."/>
            <person name="Yoshinaga Y."/>
            <person name="Zwiers L.-H."/>
            <person name="Turgeon B."/>
            <person name="Goodwin S."/>
            <person name="Spatafora J."/>
            <person name="Crous P."/>
            <person name="Grigoriev I."/>
        </authorList>
    </citation>
    <scope>NUCLEOTIDE SEQUENCE</scope>
    <source>
        <strain evidence="6">CBS 133067</strain>
    </source>
</reference>
<dbReference type="OrthoDB" id="2110361at2759"/>
<dbReference type="Gene3D" id="4.10.240.10">
    <property type="entry name" value="Zn(2)-C6 fungal-type DNA-binding domain"/>
    <property type="match status" value="1"/>
</dbReference>
<keyword evidence="2" id="KW-0539">Nucleus</keyword>